<reference evidence="4 5" key="1">
    <citation type="submission" date="2023-03" db="EMBL/GenBank/DDBJ databases">
        <title>Bacillus Genome Sequencing.</title>
        <authorList>
            <person name="Dunlap C."/>
        </authorList>
    </citation>
    <scope>NUCLEOTIDE SEQUENCE [LARGE SCALE GENOMIC DNA]</scope>
    <source>
        <strain evidence="4 5">B-4107</strain>
    </source>
</reference>
<keyword evidence="1" id="KW-0805">Transcription regulation</keyword>
<proteinExistence type="predicted"/>
<feature type="domain" description="HTH araC/xylS-type" evidence="3">
    <location>
        <begin position="196"/>
        <end position="294"/>
    </location>
</feature>
<dbReference type="Pfam" id="PF12833">
    <property type="entry name" value="HTH_18"/>
    <property type="match status" value="1"/>
</dbReference>
<dbReference type="InterPro" id="IPR009594">
    <property type="entry name" value="Tscrpt_reg_HTH_AraC_N"/>
</dbReference>
<dbReference type="SUPFAM" id="SSF46689">
    <property type="entry name" value="Homeodomain-like"/>
    <property type="match status" value="2"/>
</dbReference>
<organism evidence="4 5">
    <name type="scientific">Shouchella miscanthi</name>
    <dbReference type="NCBI Taxonomy" id="2598861"/>
    <lineage>
        <taxon>Bacteria</taxon>
        <taxon>Bacillati</taxon>
        <taxon>Bacillota</taxon>
        <taxon>Bacilli</taxon>
        <taxon>Bacillales</taxon>
        <taxon>Bacillaceae</taxon>
        <taxon>Shouchella</taxon>
    </lineage>
</organism>
<evidence type="ECO:0000259" key="3">
    <source>
        <dbReference type="PROSITE" id="PS01124"/>
    </source>
</evidence>
<dbReference type="PANTHER" id="PTHR43436:SF1">
    <property type="entry name" value="TRANSCRIPTIONAL REGULATORY PROTEIN"/>
    <property type="match status" value="1"/>
</dbReference>
<accession>A0ABU6NNC7</accession>
<dbReference type="RefSeq" id="WP_274271998.1">
    <property type="nucleotide sequence ID" value="NZ_JAROAS010000039.1"/>
</dbReference>
<dbReference type="Gene3D" id="1.10.10.60">
    <property type="entry name" value="Homeodomain-like"/>
    <property type="match status" value="2"/>
</dbReference>
<dbReference type="PROSITE" id="PS01124">
    <property type="entry name" value="HTH_ARAC_FAMILY_2"/>
    <property type="match status" value="1"/>
</dbReference>
<name>A0ABU6NNC7_9BACI</name>
<protein>
    <submittedName>
        <fullName evidence="4">AraC family transcriptional regulator</fullName>
    </submittedName>
</protein>
<sequence length="300" mass="34195">MNNHIKEQQVELSHIIHRHCENDGVHFTGIPQLYFIRSSFKSTPIHTIHEPALCIVAQGEKIVVLAQDRYQYDASHYLVVSFDLPISGEIITATPESPYLCLRLDFEQKQIVDLMMNTDQALSKKSNSKPGLFVNQTKAEMFEAVLRLVRLLDTPKDIPVLAPLMIQEILYRLLEDDNSDSIKQIAIVGGHGQKIAQVINRIKQDFTKALSMEELALSINMSSSSLHDHFKRVTKLSPLQYQKQLRLQEARRLILSSETDAATAGFRVGYESPSQFSREYSRLFGQPPMKDLKRYLSANK</sequence>
<dbReference type="InterPro" id="IPR009057">
    <property type="entry name" value="Homeodomain-like_sf"/>
</dbReference>
<evidence type="ECO:0000256" key="1">
    <source>
        <dbReference type="ARBA" id="ARBA00023015"/>
    </source>
</evidence>
<keyword evidence="5" id="KW-1185">Reference proteome</keyword>
<comment type="caution">
    <text evidence="4">The sequence shown here is derived from an EMBL/GenBank/DDBJ whole genome shotgun (WGS) entry which is preliminary data.</text>
</comment>
<keyword evidence="2" id="KW-0804">Transcription</keyword>
<evidence type="ECO:0000313" key="5">
    <source>
        <dbReference type="Proteomes" id="UP001341820"/>
    </source>
</evidence>
<dbReference type="Proteomes" id="UP001341820">
    <property type="component" value="Unassembled WGS sequence"/>
</dbReference>
<dbReference type="EMBL" id="JAROAS010000039">
    <property type="protein sequence ID" value="MED4129700.1"/>
    <property type="molecule type" value="Genomic_DNA"/>
</dbReference>
<dbReference type="PANTHER" id="PTHR43436">
    <property type="entry name" value="ARAC-FAMILY TRANSCRIPTIONAL REGULATOR"/>
    <property type="match status" value="1"/>
</dbReference>
<gene>
    <name evidence="4" type="ORF">P5F74_16310</name>
</gene>
<evidence type="ECO:0000313" key="4">
    <source>
        <dbReference type="EMBL" id="MED4129700.1"/>
    </source>
</evidence>
<dbReference type="InterPro" id="IPR018060">
    <property type="entry name" value="HTH_AraC"/>
</dbReference>
<dbReference type="Pfam" id="PF06719">
    <property type="entry name" value="AraC_N"/>
    <property type="match status" value="1"/>
</dbReference>
<dbReference type="SMART" id="SM00342">
    <property type="entry name" value="HTH_ARAC"/>
    <property type="match status" value="1"/>
</dbReference>
<evidence type="ECO:0000256" key="2">
    <source>
        <dbReference type="ARBA" id="ARBA00023163"/>
    </source>
</evidence>